<feature type="region of interest" description="Disordered" evidence="1">
    <location>
        <begin position="116"/>
        <end position="154"/>
    </location>
</feature>
<proteinExistence type="predicted"/>
<organism evidence="2">
    <name type="scientific">Cyberlindnera fabianii</name>
    <name type="common">Yeast</name>
    <name type="synonym">Hansenula fabianii</name>
    <dbReference type="NCBI Taxonomy" id="36022"/>
    <lineage>
        <taxon>Eukaryota</taxon>
        <taxon>Fungi</taxon>
        <taxon>Dikarya</taxon>
        <taxon>Ascomycota</taxon>
        <taxon>Saccharomycotina</taxon>
        <taxon>Saccharomycetes</taxon>
        <taxon>Phaffomycetales</taxon>
        <taxon>Phaffomycetaceae</taxon>
        <taxon>Cyberlindnera</taxon>
    </lineage>
</organism>
<feature type="region of interest" description="Disordered" evidence="1">
    <location>
        <begin position="262"/>
        <end position="310"/>
    </location>
</feature>
<dbReference type="EMBL" id="LK052886">
    <property type="protein sequence ID" value="CDR36638.1"/>
    <property type="molecule type" value="Genomic_DNA"/>
</dbReference>
<accession>A0A061AGD9</accession>
<sequence>MSNAPLITSALQFGHQKPDSLINKIHSFNLENDFENELIELFSNTQDDHSEPETSYSTTTSVYLGKRPFDEVDKDDEDQSNLNIIRRLEKPKKSCFVSDLDQQLPDEPEAKAIVETSNVNEVIDANDQEDKDNGENDTDREDTDDYDSDSCESLDYAPQYGITRTERSILDAIDEGLILNDGQRAVLKELPNNSGAVIIDSIMKFKQEKDLEGKPVLCHHIDDVLRYAYERHQVVKKEKKERREVAIAKRLPIWPHKNTRSLYYESDESDESDSECSVYEDEDDDDDDDDDDEATPNSEKTNSAEITFSVDNDKDEDHIVPLVFHETSNIDAFMDKLEDFFPVEWRATNVGFLDWTKWYRFHDPSYKTTYTDDQIFVVFGIHTTLRTQEAKDKESQWAKDFGKVSLNGLKDEKLYPEIYWAHRDAYLRLRNDFYSPFS</sequence>
<evidence type="ECO:0000313" key="2">
    <source>
        <dbReference type="EMBL" id="CDR36638.1"/>
    </source>
</evidence>
<evidence type="ECO:0000256" key="1">
    <source>
        <dbReference type="SAM" id="MobiDB-lite"/>
    </source>
</evidence>
<feature type="compositionally biased region" description="Polar residues" evidence="1">
    <location>
        <begin position="295"/>
        <end position="310"/>
    </location>
</feature>
<gene>
    <name evidence="2" type="ORF">CYFA0S_01e03202g</name>
</gene>
<reference evidence="2" key="1">
    <citation type="journal article" date="2014" name="Genome Announc.">
        <title>Genome sequence of the yeast Cyberlindnera fabianii (Hansenula fabianii).</title>
        <authorList>
            <person name="Freel K.C."/>
            <person name="Sarilar V."/>
            <person name="Neuveglise C."/>
            <person name="Devillers H."/>
            <person name="Friedrich A."/>
            <person name="Schacherer J."/>
        </authorList>
    </citation>
    <scope>NUCLEOTIDE SEQUENCE</scope>
    <source>
        <strain evidence="2">YJS4271</strain>
    </source>
</reference>
<feature type="compositionally biased region" description="Acidic residues" evidence="1">
    <location>
        <begin position="124"/>
        <end position="152"/>
    </location>
</feature>
<name>A0A061AGD9_CYBFA</name>
<dbReference type="VEuPathDB" id="FungiDB:BON22_0702"/>
<dbReference type="AlphaFoldDB" id="A0A061AGD9"/>
<feature type="compositionally biased region" description="Acidic residues" evidence="1">
    <location>
        <begin position="265"/>
        <end position="294"/>
    </location>
</feature>
<protein>
    <submittedName>
        <fullName evidence="2">CYFA0S01e03202g1_1</fullName>
    </submittedName>
</protein>